<feature type="non-terminal residue" evidence="2">
    <location>
        <position position="33"/>
    </location>
</feature>
<gene>
    <name evidence="2" type="ORF">rCG_32704</name>
</gene>
<dbReference type="EMBL" id="CH473948">
    <property type="protein sequence ID" value="EDM05430.1"/>
    <property type="molecule type" value="Genomic_DNA"/>
</dbReference>
<evidence type="ECO:0000256" key="1">
    <source>
        <dbReference type="SAM" id="MobiDB-lite"/>
    </source>
</evidence>
<dbReference type="AlphaFoldDB" id="A6HHC5"/>
<sequence>MSGSSQPPVSPAPGDPTASPGLCQYPTHVAYTQ</sequence>
<name>A6HHC5_RAT</name>
<accession>A6HHC5</accession>
<reference evidence="2 3" key="1">
    <citation type="submission" date="2005-07" db="EMBL/GenBank/DDBJ databases">
        <authorList>
            <person name="Mural R.J."/>
            <person name="Li P.W."/>
            <person name="Adams M.D."/>
            <person name="Amanatides P.G."/>
            <person name="Baden-Tillson H."/>
            <person name="Barnstead M."/>
            <person name="Chin S.H."/>
            <person name="Dew I."/>
            <person name="Evans C.A."/>
            <person name="Ferriera S."/>
            <person name="Flanigan M."/>
            <person name="Fosler C."/>
            <person name="Glodek A."/>
            <person name="Gu Z."/>
            <person name="Holt R.A."/>
            <person name="Jennings D."/>
            <person name="Kraft C.L."/>
            <person name="Lu F."/>
            <person name="Nguyen T."/>
            <person name="Nusskern D.R."/>
            <person name="Pfannkoch C.M."/>
            <person name="Sitter C."/>
            <person name="Sutton G.G."/>
            <person name="Venter J.C."/>
            <person name="Wang Z."/>
            <person name="Woodage T."/>
            <person name="Zheng X.H."/>
            <person name="Zhong F."/>
        </authorList>
    </citation>
    <scope>NUCLEOTIDE SEQUENCE [LARGE SCALE GENOMIC DNA]</scope>
    <source>
        <strain>BN</strain>
        <strain evidence="3">Sprague-Dawley</strain>
    </source>
</reference>
<evidence type="ECO:0000313" key="2">
    <source>
        <dbReference type="EMBL" id="EDM05430.1"/>
    </source>
</evidence>
<protein>
    <submittedName>
        <fullName evidence="2">RCG32704</fullName>
    </submittedName>
</protein>
<dbReference type="Proteomes" id="UP000234681">
    <property type="component" value="Chromosome 10"/>
</dbReference>
<organism evidence="2 3">
    <name type="scientific">Rattus norvegicus</name>
    <name type="common">Rat</name>
    <dbReference type="NCBI Taxonomy" id="10116"/>
    <lineage>
        <taxon>Eukaryota</taxon>
        <taxon>Metazoa</taxon>
        <taxon>Chordata</taxon>
        <taxon>Craniata</taxon>
        <taxon>Vertebrata</taxon>
        <taxon>Euteleostomi</taxon>
        <taxon>Mammalia</taxon>
        <taxon>Eutheria</taxon>
        <taxon>Euarchontoglires</taxon>
        <taxon>Glires</taxon>
        <taxon>Rodentia</taxon>
        <taxon>Myomorpha</taxon>
        <taxon>Muroidea</taxon>
        <taxon>Muridae</taxon>
        <taxon>Murinae</taxon>
        <taxon>Rattus</taxon>
    </lineage>
</organism>
<evidence type="ECO:0000313" key="3">
    <source>
        <dbReference type="Proteomes" id="UP000234681"/>
    </source>
</evidence>
<feature type="region of interest" description="Disordered" evidence="1">
    <location>
        <begin position="1"/>
        <end position="33"/>
    </location>
</feature>
<proteinExistence type="predicted"/>